<evidence type="ECO:0000313" key="1">
    <source>
        <dbReference type="EMBL" id="GJT52671.1"/>
    </source>
</evidence>
<accession>A0ABQ5ENY5</accession>
<dbReference type="EMBL" id="BQNB010016517">
    <property type="protein sequence ID" value="GJT52671.1"/>
    <property type="molecule type" value="Genomic_DNA"/>
</dbReference>
<proteinExistence type="predicted"/>
<dbReference type="Proteomes" id="UP001151760">
    <property type="component" value="Unassembled WGS sequence"/>
</dbReference>
<reference evidence="1" key="2">
    <citation type="submission" date="2022-01" db="EMBL/GenBank/DDBJ databases">
        <authorList>
            <person name="Yamashiro T."/>
            <person name="Shiraishi A."/>
            <person name="Satake H."/>
            <person name="Nakayama K."/>
        </authorList>
    </citation>
    <scope>NUCLEOTIDE SEQUENCE</scope>
</reference>
<keyword evidence="2" id="KW-1185">Reference proteome</keyword>
<organism evidence="1 2">
    <name type="scientific">Tanacetum coccineum</name>
    <dbReference type="NCBI Taxonomy" id="301880"/>
    <lineage>
        <taxon>Eukaryota</taxon>
        <taxon>Viridiplantae</taxon>
        <taxon>Streptophyta</taxon>
        <taxon>Embryophyta</taxon>
        <taxon>Tracheophyta</taxon>
        <taxon>Spermatophyta</taxon>
        <taxon>Magnoliopsida</taxon>
        <taxon>eudicotyledons</taxon>
        <taxon>Gunneridae</taxon>
        <taxon>Pentapetalae</taxon>
        <taxon>asterids</taxon>
        <taxon>campanulids</taxon>
        <taxon>Asterales</taxon>
        <taxon>Asteraceae</taxon>
        <taxon>Asteroideae</taxon>
        <taxon>Anthemideae</taxon>
        <taxon>Anthemidinae</taxon>
        <taxon>Tanacetum</taxon>
    </lineage>
</organism>
<comment type="caution">
    <text evidence="1">The sequence shown here is derived from an EMBL/GenBank/DDBJ whole genome shotgun (WGS) entry which is preliminary data.</text>
</comment>
<name>A0ABQ5ENY5_9ASTR</name>
<sequence length="99" mass="11501">MSIYNSQHDALAVGSDARSPILYGGNYVQLPLNFMNYFMGYKERRLLLKSLKEGPYVFREILDPTNEGKIKMQEEEDLNDKELTHYEADIKLLKICGMH</sequence>
<evidence type="ECO:0000313" key="2">
    <source>
        <dbReference type="Proteomes" id="UP001151760"/>
    </source>
</evidence>
<gene>
    <name evidence="1" type="ORF">Tco_0978828</name>
</gene>
<reference evidence="1" key="1">
    <citation type="journal article" date="2022" name="Int. J. Mol. Sci.">
        <title>Draft Genome of Tanacetum Coccineum: Genomic Comparison of Closely Related Tanacetum-Family Plants.</title>
        <authorList>
            <person name="Yamashiro T."/>
            <person name="Shiraishi A."/>
            <person name="Nakayama K."/>
            <person name="Satake H."/>
        </authorList>
    </citation>
    <scope>NUCLEOTIDE SEQUENCE</scope>
</reference>
<protein>
    <submittedName>
        <fullName evidence="1">Uncharacterized protein</fullName>
    </submittedName>
</protein>